<evidence type="ECO:0008006" key="4">
    <source>
        <dbReference type="Google" id="ProtNLM"/>
    </source>
</evidence>
<feature type="signal peptide" evidence="1">
    <location>
        <begin position="1"/>
        <end position="21"/>
    </location>
</feature>
<gene>
    <name evidence="2" type="ORF">FMM05_18240</name>
</gene>
<keyword evidence="3" id="KW-1185">Reference proteome</keyword>
<accession>A0A552UV59</accession>
<sequence>MRKLLLLLATLCIIASCSVDGNDPQSNFHVEFIPTISVEMPEHVTPGYTYAIKLYYQRPTDCYVFDGFYYDIDATNNARVVAIQSKVFEQNDCVAIEGSLPEVATLNFECPTQYTGTAYTFKFYKGLDANGNQEFLEVEVPITEQ</sequence>
<proteinExistence type="predicted"/>
<dbReference type="AlphaFoldDB" id="A0A552UV59"/>
<name>A0A552UV59_9FLAO</name>
<reference evidence="2 3" key="1">
    <citation type="submission" date="2019-07" db="EMBL/GenBank/DDBJ databases">
        <title>Flavobacterium sp. nov., isolated from glacier ice.</title>
        <authorList>
            <person name="Liu Q."/>
            <person name="Xin Y.-H."/>
        </authorList>
    </citation>
    <scope>NUCLEOTIDE SEQUENCE [LARGE SCALE GENOMIC DNA]</scope>
    <source>
        <strain evidence="2 3">ZT4R6</strain>
    </source>
</reference>
<dbReference type="RefSeq" id="WP_143374865.1">
    <property type="nucleotide sequence ID" value="NZ_VJVZ01000014.1"/>
</dbReference>
<dbReference type="EMBL" id="VJVZ01000014">
    <property type="protein sequence ID" value="TRW22128.1"/>
    <property type="molecule type" value="Genomic_DNA"/>
</dbReference>
<feature type="chain" id="PRO_5022175562" description="Lipoprotein" evidence="1">
    <location>
        <begin position="22"/>
        <end position="145"/>
    </location>
</feature>
<organism evidence="2 3">
    <name type="scientific">Flavobacterium zepuense</name>
    <dbReference type="NCBI Taxonomy" id="2593302"/>
    <lineage>
        <taxon>Bacteria</taxon>
        <taxon>Pseudomonadati</taxon>
        <taxon>Bacteroidota</taxon>
        <taxon>Flavobacteriia</taxon>
        <taxon>Flavobacteriales</taxon>
        <taxon>Flavobacteriaceae</taxon>
        <taxon>Flavobacterium</taxon>
    </lineage>
</organism>
<dbReference type="Proteomes" id="UP000320643">
    <property type="component" value="Unassembled WGS sequence"/>
</dbReference>
<dbReference type="OrthoDB" id="893802at2"/>
<evidence type="ECO:0000313" key="2">
    <source>
        <dbReference type="EMBL" id="TRW22128.1"/>
    </source>
</evidence>
<protein>
    <recommendedName>
        <fullName evidence="4">Lipoprotein</fullName>
    </recommendedName>
</protein>
<dbReference type="PROSITE" id="PS51257">
    <property type="entry name" value="PROKAR_LIPOPROTEIN"/>
    <property type="match status" value="1"/>
</dbReference>
<evidence type="ECO:0000313" key="3">
    <source>
        <dbReference type="Proteomes" id="UP000320643"/>
    </source>
</evidence>
<evidence type="ECO:0000256" key="1">
    <source>
        <dbReference type="SAM" id="SignalP"/>
    </source>
</evidence>
<keyword evidence="1" id="KW-0732">Signal</keyword>
<comment type="caution">
    <text evidence="2">The sequence shown here is derived from an EMBL/GenBank/DDBJ whole genome shotgun (WGS) entry which is preliminary data.</text>
</comment>